<feature type="transmembrane region" description="Helical" evidence="6">
    <location>
        <begin position="212"/>
        <end position="234"/>
    </location>
</feature>
<comment type="similarity">
    <text evidence="2">Belongs to the EamA transporter family.</text>
</comment>
<dbReference type="PANTHER" id="PTHR32322:SF2">
    <property type="entry name" value="EAMA DOMAIN-CONTAINING PROTEIN"/>
    <property type="match status" value="1"/>
</dbReference>
<keyword evidence="4 6" id="KW-1133">Transmembrane helix</keyword>
<feature type="transmembrane region" description="Helical" evidence="6">
    <location>
        <begin position="98"/>
        <end position="118"/>
    </location>
</feature>
<feature type="transmembrane region" description="Helical" evidence="6">
    <location>
        <begin position="125"/>
        <end position="143"/>
    </location>
</feature>
<dbReference type="AlphaFoldDB" id="A0A2U8FIF0"/>
<dbReference type="KEGG" id="apor:DDU33_04265"/>
<protein>
    <submittedName>
        <fullName evidence="8">EamA family transporter</fullName>
    </submittedName>
</protein>
<evidence type="ECO:0000313" key="8">
    <source>
        <dbReference type="EMBL" id="AWI50748.1"/>
    </source>
</evidence>
<evidence type="ECO:0000256" key="5">
    <source>
        <dbReference type="ARBA" id="ARBA00023136"/>
    </source>
</evidence>
<evidence type="ECO:0000256" key="2">
    <source>
        <dbReference type="ARBA" id="ARBA00007362"/>
    </source>
</evidence>
<feature type="transmembrane region" description="Helical" evidence="6">
    <location>
        <begin position="155"/>
        <end position="175"/>
    </location>
</feature>
<dbReference type="GO" id="GO:0016020">
    <property type="term" value="C:membrane"/>
    <property type="evidence" value="ECO:0007669"/>
    <property type="project" value="UniProtKB-SubCell"/>
</dbReference>
<evidence type="ECO:0000256" key="4">
    <source>
        <dbReference type="ARBA" id="ARBA00022989"/>
    </source>
</evidence>
<feature type="transmembrane region" description="Helical" evidence="6">
    <location>
        <begin position="70"/>
        <end position="92"/>
    </location>
</feature>
<organism evidence="8 9">
    <name type="scientific">Actinobacillus porcitonsillarum</name>
    <dbReference type="NCBI Taxonomy" id="189834"/>
    <lineage>
        <taxon>Bacteria</taxon>
        <taxon>Pseudomonadati</taxon>
        <taxon>Pseudomonadota</taxon>
        <taxon>Gammaproteobacteria</taxon>
        <taxon>Pasteurellales</taxon>
        <taxon>Pasteurellaceae</taxon>
        <taxon>Actinobacillus</taxon>
    </lineage>
</organism>
<gene>
    <name evidence="8" type="ORF">DDU33_04265</name>
</gene>
<feature type="transmembrane region" description="Helical" evidence="6">
    <location>
        <begin position="187"/>
        <end position="206"/>
    </location>
</feature>
<dbReference type="EMBL" id="CP029206">
    <property type="protein sequence ID" value="AWI50748.1"/>
    <property type="molecule type" value="Genomic_DNA"/>
</dbReference>
<evidence type="ECO:0000256" key="6">
    <source>
        <dbReference type="SAM" id="Phobius"/>
    </source>
</evidence>
<keyword evidence="5 6" id="KW-0472">Membrane</keyword>
<reference evidence="9" key="1">
    <citation type="submission" date="2018-05" db="EMBL/GenBank/DDBJ databases">
        <title>Complete genome sequence of Actinobacillus porcitonsillarum reference strain 9953L55 (CCUG 46996).</title>
        <authorList>
            <person name="Dona V."/>
            <person name="Perreten V."/>
        </authorList>
    </citation>
    <scope>NUCLEOTIDE SEQUENCE [LARGE SCALE GENOMIC DNA]</scope>
    <source>
        <strain evidence="9">9953L55</strain>
    </source>
</reference>
<keyword evidence="9" id="KW-1185">Reference proteome</keyword>
<dbReference type="RefSeq" id="WP_108923361.1">
    <property type="nucleotide sequence ID" value="NZ_CP029206.1"/>
</dbReference>
<dbReference type="PANTHER" id="PTHR32322">
    <property type="entry name" value="INNER MEMBRANE TRANSPORTER"/>
    <property type="match status" value="1"/>
</dbReference>
<feature type="transmembrane region" description="Helical" evidence="6">
    <location>
        <begin position="246"/>
        <end position="267"/>
    </location>
</feature>
<dbReference type="Pfam" id="PF00892">
    <property type="entry name" value="EamA"/>
    <property type="match status" value="2"/>
</dbReference>
<evidence type="ECO:0000313" key="9">
    <source>
        <dbReference type="Proteomes" id="UP000244920"/>
    </source>
</evidence>
<evidence type="ECO:0000256" key="3">
    <source>
        <dbReference type="ARBA" id="ARBA00022692"/>
    </source>
</evidence>
<dbReference type="InterPro" id="IPR050638">
    <property type="entry name" value="AA-Vitamin_Transporters"/>
</dbReference>
<evidence type="ECO:0000259" key="7">
    <source>
        <dbReference type="Pfam" id="PF00892"/>
    </source>
</evidence>
<feature type="domain" description="EamA" evidence="7">
    <location>
        <begin position="7"/>
        <end position="141"/>
    </location>
</feature>
<feature type="transmembrane region" description="Helical" evidence="6">
    <location>
        <begin position="279"/>
        <end position="302"/>
    </location>
</feature>
<comment type="subcellular location">
    <subcellularLocation>
        <location evidence="1">Membrane</location>
        <topology evidence="1">Multi-pass membrane protein</topology>
    </subcellularLocation>
</comment>
<feature type="domain" description="EamA" evidence="7">
    <location>
        <begin position="157"/>
        <end position="295"/>
    </location>
</feature>
<sequence length="308" mass="34489">MNKQPFLGFLFALTAVMMWGTLPIALQPVLKEMNAQTIVWFRFVVAMCGVFLMLLFAKKLPKPTAFTRKYRWLILLGVFGLSCNFFLFNVALRYIPAMASQVLSPISSFAMIVCGVIIFKETIGLHQKIGFLVVLIGLGLFFHNRFDDFAQMNDYAFGILCGMVASLLWIGYGLAQKIMLERFNSMQILLVMYIGCSLFFTPFATLSQTENLSPIALLCLIYCCLNTIIAYGSYAEALNRWDVSKVSIMMPLIPILTLGFSEIAYYWLPDYFAAPELSFLSVIGALCVVSGALLSAVGHRILGTRKKK</sequence>
<dbReference type="InterPro" id="IPR037185">
    <property type="entry name" value="EmrE-like"/>
</dbReference>
<evidence type="ECO:0000256" key="1">
    <source>
        <dbReference type="ARBA" id="ARBA00004141"/>
    </source>
</evidence>
<dbReference type="Proteomes" id="UP000244920">
    <property type="component" value="Chromosome"/>
</dbReference>
<accession>A0A2U8FIF0</accession>
<name>A0A2U8FIF0_9PAST</name>
<feature type="transmembrane region" description="Helical" evidence="6">
    <location>
        <begin position="39"/>
        <end position="58"/>
    </location>
</feature>
<proteinExistence type="inferred from homology"/>
<keyword evidence="3 6" id="KW-0812">Transmembrane</keyword>
<dbReference type="Gene3D" id="1.10.3730.20">
    <property type="match status" value="1"/>
</dbReference>
<dbReference type="InterPro" id="IPR000620">
    <property type="entry name" value="EamA_dom"/>
</dbReference>
<dbReference type="SUPFAM" id="SSF103481">
    <property type="entry name" value="Multidrug resistance efflux transporter EmrE"/>
    <property type="match status" value="1"/>
</dbReference>